<keyword evidence="1" id="KW-1133">Transmembrane helix</keyword>
<organism evidence="2">
    <name type="scientific">hydrothermal vent metagenome</name>
    <dbReference type="NCBI Taxonomy" id="652676"/>
    <lineage>
        <taxon>unclassified sequences</taxon>
        <taxon>metagenomes</taxon>
        <taxon>ecological metagenomes</taxon>
    </lineage>
</organism>
<sequence length="152" mass="17967">MIVKSIYKHFYQKLILATSIFVIILSFIFYGFIKSTIYNDIFHELLENAVLVDKLSKNYVFNNKEMQYKLFISDNIKIDLIPVANISKITYKQYVKGKDNFVELLYPFDKEKQLFLKLTKNTNSANKLLNKIFSNILFLCFGGFKNFISSYY</sequence>
<evidence type="ECO:0000256" key="1">
    <source>
        <dbReference type="SAM" id="Phobius"/>
    </source>
</evidence>
<name>A0A3B1E5L1_9ZZZZ</name>
<protein>
    <submittedName>
        <fullName evidence="2">PUTATIVE TWO-COMPONENT SENSOR</fullName>
    </submittedName>
</protein>
<dbReference type="EMBL" id="UOYO01000042">
    <property type="protein sequence ID" value="VAY88036.1"/>
    <property type="molecule type" value="Genomic_DNA"/>
</dbReference>
<reference evidence="2" key="1">
    <citation type="submission" date="2018-10" db="EMBL/GenBank/DDBJ databases">
        <authorList>
            <person name="Aoki K."/>
        </authorList>
    </citation>
    <scope>NUCLEOTIDE SEQUENCE</scope>
</reference>
<gene>
    <name evidence="2" type="ORF">MNB_ARC-1_740</name>
</gene>
<keyword evidence="1" id="KW-0472">Membrane</keyword>
<keyword evidence="1" id="KW-0812">Transmembrane</keyword>
<accession>A0A3B1E5L1</accession>
<dbReference type="AlphaFoldDB" id="A0A3B1E5L1"/>
<feature type="transmembrane region" description="Helical" evidence="1">
    <location>
        <begin position="14"/>
        <end position="33"/>
    </location>
</feature>
<proteinExistence type="predicted"/>
<evidence type="ECO:0000313" key="2">
    <source>
        <dbReference type="EMBL" id="VAY88036.1"/>
    </source>
</evidence>